<dbReference type="EMBL" id="CM002876">
    <property type="protein sequence ID" value="KFK26053.1"/>
    <property type="molecule type" value="Genomic_DNA"/>
</dbReference>
<name>A0A087G851_ARAAL</name>
<organism evidence="2 3">
    <name type="scientific">Arabis alpina</name>
    <name type="common">Alpine rock-cress</name>
    <dbReference type="NCBI Taxonomy" id="50452"/>
    <lineage>
        <taxon>Eukaryota</taxon>
        <taxon>Viridiplantae</taxon>
        <taxon>Streptophyta</taxon>
        <taxon>Embryophyta</taxon>
        <taxon>Tracheophyta</taxon>
        <taxon>Spermatophyta</taxon>
        <taxon>Magnoliopsida</taxon>
        <taxon>eudicotyledons</taxon>
        <taxon>Gunneridae</taxon>
        <taxon>Pentapetalae</taxon>
        <taxon>rosids</taxon>
        <taxon>malvids</taxon>
        <taxon>Brassicales</taxon>
        <taxon>Brassicaceae</taxon>
        <taxon>Arabideae</taxon>
        <taxon>Arabis</taxon>
    </lineage>
</organism>
<feature type="compositionally biased region" description="Basic and acidic residues" evidence="1">
    <location>
        <begin position="78"/>
        <end position="89"/>
    </location>
</feature>
<sequence length="317" mass="35073">MSSESSVSVKLDRKKVRLDPDVTLAHASDHRLDASIPVGVPLAGPSARRSSDASSPEVELPYHRVETVPPQETGPSDSRPDRPTLDRCLRTRPRMGPHTLLATTPSPMRGTPRTRRIRWPRRRREVSRVEGEVAELKSSSKDAVARAVREAKETRYNLRRCLEIMEERSRAQTEVDCLASLASQVVGAIRRMDKAAKEGSSIDAAKKEKLEARLVAYTAEADQIVLPPLPVDSSDDEGVEPSRNVSLDISSMNSSEDEAERTEVDDRMTEARKTFALTRAEIGEATNVKPKMGRISSSFKEGMLKITPSPLELKSLL</sequence>
<keyword evidence="3" id="KW-1185">Reference proteome</keyword>
<dbReference type="AlphaFoldDB" id="A0A087G851"/>
<feature type="region of interest" description="Disordered" evidence="1">
    <location>
        <begin position="25"/>
        <end position="114"/>
    </location>
</feature>
<evidence type="ECO:0000313" key="2">
    <source>
        <dbReference type="EMBL" id="KFK26053.1"/>
    </source>
</evidence>
<dbReference type="Proteomes" id="UP000029120">
    <property type="component" value="Chromosome 8"/>
</dbReference>
<evidence type="ECO:0000313" key="3">
    <source>
        <dbReference type="Proteomes" id="UP000029120"/>
    </source>
</evidence>
<dbReference type="Gramene" id="KFK26053">
    <property type="protein sequence ID" value="KFK26053"/>
    <property type="gene ID" value="AALP_AA8G197200"/>
</dbReference>
<feature type="region of interest" description="Disordered" evidence="1">
    <location>
        <begin position="250"/>
        <end position="269"/>
    </location>
</feature>
<feature type="compositionally biased region" description="Low complexity" evidence="1">
    <location>
        <begin position="45"/>
        <end position="56"/>
    </location>
</feature>
<gene>
    <name evidence="2" type="ordered locus">AALP_Aa8g197200</name>
</gene>
<protein>
    <submittedName>
        <fullName evidence="2">Uncharacterized protein</fullName>
    </submittedName>
</protein>
<evidence type="ECO:0000256" key="1">
    <source>
        <dbReference type="SAM" id="MobiDB-lite"/>
    </source>
</evidence>
<reference evidence="3" key="1">
    <citation type="journal article" date="2015" name="Nat. Plants">
        <title>Genome expansion of Arabis alpina linked with retrotransposition and reduced symmetric DNA methylation.</title>
        <authorList>
            <person name="Willing E.M."/>
            <person name="Rawat V."/>
            <person name="Mandakova T."/>
            <person name="Maumus F."/>
            <person name="James G.V."/>
            <person name="Nordstroem K.J."/>
            <person name="Becker C."/>
            <person name="Warthmann N."/>
            <person name="Chica C."/>
            <person name="Szarzynska B."/>
            <person name="Zytnicki M."/>
            <person name="Albani M.C."/>
            <person name="Kiefer C."/>
            <person name="Bergonzi S."/>
            <person name="Castaings L."/>
            <person name="Mateos J.L."/>
            <person name="Berns M.C."/>
            <person name="Bujdoso N."/>
            <person name="Piofczyk T."/>
            <person name="de Lorenzo L."/>
            <person name="Barrero-Sicilia C."/>
            <person name="Mateos I."/>
            <person name="Piednoel M."/>
            <person name="Hagmann J."/>
            <person name="Chen-Min-Tao R."/>
            <person name="Iglesias-Fernandez R."/>
            <person name="Schuster S.C."/>
            <person name="Alonso-Blanco C."/>
            <person name="Roudier F."/>
            <person name="Carbonero P."/>
            <person name="Paz-Ares J."/>
            <person name="Davis S.J."/>
            <person name="Pecinka A."/>
            <person name="Quesneville H."/>
            <person name="Colot V."/>
            <person name="Lysak M.A."/>
            <person name="Weigel D."/>
            <person name="Coupland G."/>
            <person name="Schneeberger K."/>
        </authorList>
    </citation>
    <scope>NUCLEOTIDE SEQUENCE [LARGE SCALE GENOMIC DNA]</scope>
    <source>
        <strain evidence="3">cv. Pajares</strain>
    </source>
</reference>
<feature type="region of interest" description="Disordered" evidence="1">
    <location>
        <begin position="1"/>
        <end position="20"/>
    </location>
</feature>
<accession>A0A087G851</accession>
<proteinExistence type="predicted"/>